<comment type="caution">
    <text evidence="1">The sequence shown here is derived from an EMBL/GenBank/DDBJ whole genome shotgun (WGS) entry which is preliminary data.</text>
</comment>
<evidence type="ECO:0000313" key="1">
    <source>
        <dbReference type="EMBL" id="GJN43044.1"/>
    </source>
</evidence>
<protein>
    <submittedName>
        <fullName evidence="1">Uncharacterized protein</fullName>
    </submittedName>
</protein>
<evidence type="ECO:0000313" key="2">
    <source>
        <dbReference type="Proteomes" id="UP001054925"/>
    </source>
</evidence>
<gene>
    <name evidence="1" type="ORF">CAT723_15230</name>
</gene>
<reference evidence="1" key="1">
    <citation type="submission" date="2021-12" db="EMBL/GenBank/DDBJ databases">
        <title>Draft genome sequence of Corynebacterium ammoniagenes strain T-723.</title>
        <authorList>
            <person name="Matsuzawa M."/>
            <person name="Hiratani M."/>
            <person name="Abe I."/>
            <person name="Tsuji Y."/>
            <person name="Nakamura J."/>
        </authorList>
    </citation>
    <scope>NUCLEOTIDE SEQUENCE</scope>
    <source>
        <strain evidence="1">T-723</strain>
    </source>
</reference>
<organism evidence="1 2">
    <name type="scientific">Corynebacterium ammoniagenes</name>
    <name type="common">Brevibacterium ammoniagenes</name>
    <dbReference type="NCBI Taxonomy" id="1697"/>
    <lineage>
        <taxon>Bacteria</taxon>
        <taxon>Bacillati</taxon>
        <taxon>Actinomycetota</taxon>
        <taxon>Actinomycetes</taxon>
        <taxon>Mycobacteriales</taxon>
        <taxon>Corynebacteriaceae</taxon>
        <taxon>Corynebacterium</taxon>
    </lineage>
</organism>
<sequence length="61" mass="6683">MAQSFNFMGFGFGHSHRLSGATPPGGNKECRKHTLQASGGVVPTQVFDLDKYKLFVEQPLD</sequence>
<accession>A0AAV5G2Q0</accession>
<dbReference type="AlphaFoldDB" id="A0AAV5G2Q0"/>
<dbReference type="Proteomes" id="UP001054925">
    <property type="component" value="Unassembled WGS sequence"/>
</dbReference>
<dbReference type="EMBL" id="BQKK01000003">
    <property type="protein sequence ID" value="GJN43044.1"/>
    <property type="molecule type" value="Genomic_DNA"/>
</dbReference>
<proteinExistence type="predicted"/>
<name>A0AAV5G2Q0_CORAM</name>